<sequence length="36" mass="3823">MLIALDRRQSPSGPMIAEVMLTSLISGTLAAILRVP</sequence>
<gene>
    <name evidence="1" type="ORF">F4553_003369</name>
</gene>
<evidence type="ECO:0000313" key="1">
    <source>
        <dbReference type="EMBL" id="MBB5869990.1"/>
    </source>
</evidence>
<evidence type="ECO:0000313" key="2">
    <source>
        <dbReference type="Proteomes" id="UP000587527"/>
    </source>
</evidence>
<name>A0A841BT77_9ACTN</name>
<accession>A0A841BT77</accession>
<keyword evidence="2" id="KW-1185">Reference proteome</keyword>
<dbReference type="Proteomes" id="UP000587527">
    <property type="component" value="Unassembled WGS sequence"/>
</dbReference>
<reference evidence="1 2" key="1">
    <citation type="submission" date="2020-08" db="EMBL/GenBank/DDBJ databases">
        <title>Sequencing the genomes of 1000 actinobacteria strains.</title>
        <authorList>
            <person name="Klenk H.-P."/>
        </authorList>
    </citation>
    <scope>NUCLEOTIDE SEQUENCE [LARGE SCALE GENOMIC DNA]</scope>
    <source>
        <strain evidence="1 2">DSM 45362</strain>
    </source>
</reference>
<proteinExistence type="predicted"/>
<comment type="caution">
    <text evidence="1">The sequence shown here is derived from an EMBL/GenBank/DDBJ whole genome shotgun (WGS) entry which is preliminary data.</text>
</comment>
<organism evidence="1 2">
    <name type="scientific">Allocatelliglobosispora scoriae</name>
    <dbReference type="NCBI Taxonomy" id="643052"/>
    <lineage>
        <taxon>Bacteria</taxon>
        <taxon>Bacillati</taxon>
        <taxon>Actinomycetota</taxon>
        <taxon>Actinomycetes</taxon>
        <taxon>Micromonosporales</taxon>
        <taxon>Micromonosporaceae</taxon>
        <taxon>Allocatelliglobosispora</taxon>
    </lineage>
</organism>
<dbReference type="EMBL" id="JACHMN010000002">
    <property type="protein sequence ID" value="MBB5869990.1"/>
    <property type="molecule type" value="Genomic_DNA"/>
</dbReference>
<dbReference type="AlphaFoldDB" id="A0A841BT77"/>
<protein>
    <submittedName>
        <fullName evidence="1">Uncharacterized protein</fullName>
    </submittedName>
</protein>